<evidence type="ECO:0000259" key="11">
    <source>
        <dbReference type="Pfam" id="PF25994"/>
    </source>
</evidence>
<proteinExistence type="inferred from homology"/>
<dbReference type="GO" id="GO:0005886">
    <property type="term" value="C:plasma membrane"/>
    <property type="evidence" value="ECO:0007669"/>
    <property type="project" value="UniProtKB-SubCell"/>
</dbReference>
<reference evidence="13" key="1">
    <citation type="submission" date="2016-10" db="EMBL/GenBank/DDBJ databases">
        <authorList>
            <person name="de Groot N.N."/>
        </authorList>
    </citation>
    <scope>NUCLEOTIDE SEQUENCE [LARGE SCALE GENOMIC DNA]</scope>
    <source>
        <strain evidence="13">DSM 14789</strain>
    </source>
</reference>
<dbReference type="PRINTS" id="PR01490">
    <property type="entry name" value="RTXTOXIND"/>
</dbReference>
<dbReference type="InterPro" id="IPR058781">
    <property type="entry name" value="HH_AprE-like"/>
</dbReference>
<evidence type="ECO:0000256" key="6">
    <source>
        <dbReference type="ARBA" id="ARBA00022692"/>
    </source>
</evidence>
<dbReference type="STRING" id="119000.SAMN05661010_03653"/>
<gene>
    <name evidence="13" type="ORF">SAMN05661010_03653</name>
</gene>
<dbReference type="InterPro" id="IPR010129">
    <property type="entry name" value="T1SS_HlyD"/>
</dbReference>
<dbReference type="PANTHER" id="PTHR30386">
    <property type="entry name" value="MEMBRANE FUSION SUBUNIT OF EMRAB-TOLC MULTIDRUG EFFLUX PUMP"/>
    <property type="match status" value="1"/>
</dbReference>
<dbReference type="Pfam" id="PF25994">
    <property type="entry name" value="HH_AprE"/>
    <property type="match status" value="1"/>
</dbReference>
<feature type="coiled-coil region" evidence="10">
    <location>
        <begin position="227"/>
        <end position="304"/>
    </location>
</feature>
<evidence type="ECO:0000256" key="9">
    <source>
        <dbReference type="RuleBase" id="RU365093"/>
    </source>
</evidence>
<evidence type="ECO:0000313" key="13">
    <source>
        <dbReference type="EMBL" id="SDM20779.1"/>
    </source>
</evidence>
<evidence type="ECO:0000256" key="1">
    <source>
        <dbReference type="ARBA" id="ARBA00004377"/>
    </source>
</evidence>
<dbReference type="EMBL" id="FNGI01000014">
    <property type="protein sequence ID" value="SDM20779.1"/>
    <property type="molecule type" value="Genomic_DNA"/>
</dbReference>
<feature type="transmembrane region" description="Helical" evidence="9">
    <location>
        <begin position="38"/>
        <end position="62"/>
    </location>
</feature>
<feature type="domain" description="AprE-like beta-barrel" evidence="12">
    <location>
        <begin position="340"/>
        <end position="429"/>
    </location>
</feature>
<evidence type="ECO:0000256" key="5">
    <source>
        <dbReference type="ARBA" id="ARBA00022519"/>
    </source>
</evidence>
<keyword evidence="6 9" id="KW-0812">Transmembrane</keyword>
<keyword evidence="8 9" id="KW-0472">Membrane</keyword>
<comment type="similarity">
    <text evidence="2 9">Belongs to the membrane fusion protein (MFP) (TC 8.A.1) family.</text>
</comment>
<keyword evidence="14" id="KW-1185">Reference proteome</keyword>
<dbReference type="Pfam" id="PF26002">
    <property type="entry name" value="Beta-barrel_AprE"/>
    <property type="match status" value="1"/>
</dbReference>
<dbReference type="OrthoDB" id="9775513at2"/>
<evidence type="ECO:0000256" key="7">
    <source>
        <dbReference type="ARBA" id="ARBA00022989"/>
    </source>
</evidence>
<comment type="subcellular location">
    <subcellularLocation>
        <location evidence="1 9">Cell inner membrane</location>
        <topology evidence="1 9">Single-pass membrane protein</topology>
    </subcellularLocation>
</comment>
<name>A0A1G9RBV7_9GAMM</name>
<protein>
    <recommendedName>
        <fullName evidence="9">Membrane fusion protein (MFP) family protein</fullName>
    </recommendedName>
</protein>
<keyword evidence="4 9" id="KW-1003">Cell membrane</keyword>
<dbReference type="InterPro" id="IPR050739">
    <property type="entry name" value="MFP"/>
</dbReference>
<sequence>MASENFDFIPGEATTRHAAADNAPLPVQDKSYRRLGMLILLVAFGGFGGWALTANLAVAVVAPGSVSVETFKKTVQHLEGGIVEEIRVEDGDHVDAGNLLLVLDDTQSRAQLQIAESEYRIARAREVRLLAELAGDDTLAFPDKLLDANSPRVKAVLKVQRRLFEARRKSLQGTLAALDEQAVQMQEQIAGLEATQRANRTLIGSLAGEAADYRALFKEGLGNNQRLRELERQVMQYKGENAQHGAEVAGLKSQISENALQKEIRIQEFQQEVGKQLREVQATIADAEERIVALSDKVRRTRVLAPVSGTVVGMQIHTLGAVIRSGDPLMDIVPAGEGFVVEARVPDRDIDNIYVGQPAEIRFSAFNQRLTNIIDGEVVHVSADSFKDEATGVHYYKTRIKVTEQGQGDMTESMQLLAGMPAEVMIRTGERTFASYVAKPFSDMLARAMREE</sequence>
<dbReference type="Gene3D" id="2.40.30.170">
    <property type="match status" value="1"/>
</dbReference>
<keyword evidence="3 9" id="KW-0813">Transport</keyword>
<evidence type="ECO:0000256" key="4">
    <source>
        <dbReference type="ARBA" id="ARBA00022475"/>
    </source>
</evidence>
<evidence type="ECO:0000256" key="3">
    <source>
        <dbReference type="ARBA" id="ARBA00022448"/>
    </source>
</evidence>
<dbReference type="Gene3D" id="1.10.287.1490">
    <property type="match status" value="1"/>
</dbReference>
<keyword evidence="5 9" id="KW-0997">Cell inner membrane</keyword>
<evidence type="ECO:0000256" key="2">
    <source>
        <dbReference type="ARBA" id="ARBA00009477"/>
    </source>
</evidence>
<feature type="coiled-coil region" evidence="10">
    <location>
        <begin position="168"/>
        <end position="195"/>
    </location>
</feature>
<accession>A0A1G9RBV7</accession>
<feature type="domain" description="AprE-like long alpha-helical hairpin" evidence="11">
    <location>
        <begin position="108"/>
        <end position="296"/>
    </location>
</feature>
<dbReference type="GO" id="GO:0015031">
    <property type="term" value="P:protein transport"/>
    <property type="evidence" value="ECO:0007669"/>
    <property type="project" value="InterPro"/>
</dbReference>
<evidence type="ECO:0000256" key="10">
    <source>
        <dbReference type="SAM" id="Coils"/>
    </source>
</evidence>
<keyword evidence="7 9" id="KW-1133">Transmembrane helix</keyword>
<dbReference type="Proteomes" id="UP000198654">
    <property type="component" value="Unassembled WGS sequence"/>
</dbReference>
<keyword evidence="10" id="KW-0175">Coiled coil</keyword>
<evidence type="ECO:0000256" key="8">
    <source>
        <dbReference type="ARBA" id="ARBA00023136"/>
    </source>
</evidence>
<dbReference type="InterPro" id="IPR058982">
    <property type="entry name" value="Beta-barrel_AprE"/>
</dbReference>
<dbReference type="PANTHER" id="PTHR30386:SF17">
    <property type="entry name" value="ALKALINE PROTEASE SECRETION PROTEIN APRE"/>
    <property type="match status" value="1"/>
</dbReference>
<dbReference type="Gene3D" id="2.40.50.100">
    <property type="match status" value="1"/>
</dbReference>
<evidence type="ECO:0000313" key="14">
    <source>
        <dbReference type="Proteomes" id="UP000198654"/>
    </source>
</evidence>
<evidence type="ECO:0000259" key="12">
    <source>
        <dbReference type="Pfam" id="PF26002"/>
    </source>
</evidence>
<dbReference type="RefSeq" id="WP_089730705.1">
    <property type="nucleotide sequence ID" value="NZ_FNGI01000014.1"/>
</dbReference>
<organism evidence="13 14">
    <name type="scientific">Modicisalibacter muralis</name>
    <dbReference type="NCBI Taxonomy" id="119000"/>
    <lineage>
        <taxon>Bacteria</taxon>
        <taxon>Pseudomonadati</taxon>
        <taxon>Pseudomonadota</taxon>
        <taxon>Gammaproteobacteria</taxon>
        <taxon>Oceanospirillales</taxon>
        <taxon>Halomonadaceae</taxon>
        <taxon>Modicisalibacter</taxon>
    </lineage>
</organism>
<dbReference type="AlphaFoldDB" id="A0A1G9RBV7"/>
<dbReference type="NCBIfam" id="TIGR01843">
    <property type="entry name" value="type_I_hlyD"/>
    <property type="match status" value="1"/>
</dbReference>